<evidence type="ECO:0000313" key="2">
    <source>
        <dbReference type="Proteomes" id="UP000480246"/>
    </source>
</evidence>
<dbReference type="AlphaFoldDB" id="A0A7C8GQ71"/>
<keyword evidence="2" id="KW-1185">Reference proteome</keyword>
<protein>
    <submittedName>
        <fullName evidence="1">Uncharacterized protein</fullName>
    </submittedName>
</protein>
<dbReference type="OrthoDB" id="2002222at2"/>
<organism evidence="1 2">
    <name type="scientific">Gracilibacillus oryzae</name>
    <dbReference type="NCBI Taxonomy" id="1672701"/>
    <lineage>
        <taxon>Bacteria</taxon>
        <taxon>Bacillati</taxon>
        <taxon>Bacillota</taxon>
        <taxon>Bacilli</taxon>
        <taxon>Bacillales</taxon>
        <taxon>Bacillaceae</taxon>
        <taxon>Gracilibacillus</taxon>
    </lineage>
</organism>
<dbReference type="PANTHER" id="PTHR41271">
    <property type="entry name" value="DUF402 DOMAIN-CONTAINING PROTEIN"/>
    <property type="match status" value="1"/>
</dbReference>
<sequence length="70" mass="8445">MLKRKFADRSGWMRVTERKYAQSYLETEEFKGYITLLHTIKVTEPLSLRYDEKDVCIVDNGYMWLQQCDC</sequence>
<name>A0A7C8GQ71_9BACI</name>
<dbReference type="RefSeq" id="WP_153406818.1">
    <property type="nucleotide sequence ID" value="NZ_ML762454.1"/>
</dbReference>
<dbReference type="Proteomes" id="UP000480246">
    <property type="component" value="Unassembled WGS sequence"/>
</dbReference>
<gene>
    <name evidence="1" type="ORF">F9U64_20905</name>
</gene>
<proteinExistence type="predicted"/>
<dbReference type="PANTHER" id="PTHR41271:SF1">
    <property type="entry name" value="DUF402 DOMAIN-CONTAINING PROTEIN"/>
    <property type="match status" value="1"/>
</dbReference>
<comment type="caution">
    <text evidence="1">The sequence shown here is derived from an EMBL/GenBank/DDBJ whole genome shotgun (WGS) entry which is preliminary data.</text>
</comment>
<reference evidence="1 2" key="1">
    <citation type="submission" date="2019-10" db="EMBL/GenBank/DDBJ databases">
        <title>Gracilibacillus sp. nov. isolated from rice seeds.</title>
        <authorList>
            <person name="He S."/>
        </authorList>
    </citation>
    <scope>NUCLEOTIDE SEQUENCE [LARGE SCALE GENOMIC DNA]</scope>
    <source>
        <strain evidence="1 2">TD8</strain>
    </source>
</reference>
<evidence type="ECO:0000313" key="1">
    <source>
        <dbReference type="EMBL" id="KAB8125997.1"/>
    </source>
</evidence>
<dbReference type="EMBL" id="WEID01000119">
    <property type="protein sequence ID" value="KAB8125997.1"/>
    <property type="molecule type" value="Genomic_DNA"/>
</dbReference>
<accession>A0A7C8GQ71</accession>